<dbReference type="Proteomes" id="UP000799118">
    <property type="component" value="Unassembled WGS sequence"/>
</dbReference>
<feature type="region of interest" description="Disordered" evidence="1">
    <location>
        <begin position="1"/>
        <end position="66"/>
    </location>
</feature>
<protein>
    <submittedName>
        <fullName evidence="2">Uncharacterized protein</fullName>
    </submittedName>
</protein>
<name>A0A6A4HZ37_9AGAR</name>
<feature type="compositionally biased region" description="Low complexity" evidence="1">
    <location>
        <begin position="26"/>
        <end position="63"/>
    </location>
</feature>
<gene>
    <name evidence="2" type="ORF">BT96DRAFT_991376</name>
</gene>
<dbReference type="OrthoDB" id="1099063at2759"/>
<feature type="region of interest" description="Disordered" evidence="1">
    <location>
        <begin position="326"/>
        <end position="346"/>
    </location>
</feature>
<dbReference type="AlphaFoldDB" id="A0A6A4HZ37"/>
<evidence type="ECO:0000256" key="1">
    <source>
        <dbReference type="SAM" id="MobiDB-lite"/>
    </source>
</evidence>
<feature type="compositionally biased region" description="Low complexity" evidence="1">
    <location>
        <begin position="1"/>
        <end position="14"/>
    </location>
</feature>
<accession>A0A6A4HZ37</accession>
<feature type="compositionally biased region" description="Basic and acidic residues" evidence="1">
    <location>
        <begin position="130"/>
        <end position="145"/>
    </location>
</feature>
<feature type="compositionally biased region" description="Gly residues" evidence="1">
    <location>
        <begin position="326"/>
        <end position="340"/>
    </location>
</feature>
<proteinExistence type="predicted"/>
<sequence length="346" mass="37382">MSLNPSSTSSSSSTAPRGLGLRHTNPPDSHSHSFPSPPSLNSSQPNSDHDPNPNSDSDPNSDSWLSDAEWDLRTGRTIDILQSSLPEFFVNGLMASWDSQTGEVFPARASDSMSMSMIPHIHIPIPIPSLDHKSKGKQRDDRTREPIYSPKIRLSYTPPAPLPHPLPQMLQLEGKPLYFSSAVFVRRSLNTLYSDLKVTLTKVAVSVPKSKNMDPSSNYLSSDPDPNSSVGPSPHPTPHTHPHHRQKSFYIALRLTGTSRVSVTGKSLSQWDVRSTYTFCPYTAQIVQHTVNSIDPAPQKTVYDALYQALGAVGIGGGKGTGGEPSLGAFGLEGGKGTGAEGPVRR</sequence>
<feature type="region of interest" description="Disordered" evidence="1">
    <location>
        <begin position="211"/>
        <end position="245"/>
    </location>
</feature>
<reference evidence="2" key="1">
    <citation type="journal article" date="2019" name="Environ. Microbiol.">
        <title>Fungal ecological strategies reflected in gene transcription - a case study of two litter decomposers.</title>
        <authorList>
            <person name="Barbi F."/>
            <person name="Kohler A."/>
            <person name="Barry K."/>
            <person name="Baskaran P."/>
            <person name="Daum C."/>
            <person name="Fauchery L."/>
            <person name="Ihrmark K."/>
            <person name="Kuo A."/>
            <person name="LaButti K."/>
            <person name="Lipzen A."/>
            <person name="Morin E."/>
            <person name="Grigoriev I.V."/>
            <person name="Henrissat B."/>
            <person name="Lindahl B."/>
            <person name="Martin F."/>
        </authorList>
    </citation>
    <scope>NUCLEOTIDE SEQUENCE</scope>
    <source>
        <strain evidence="2">JB14</strain>
    </source>
</reference>
<organism evidence="2 3">
    <name type="scientific">Gymnopus androsaceus JB14</name>
    <dbReference type="NCBI Taxonomy" id="1447944"/>
    <lineage>
        <taxon>Eukaryota</taxon>
        <taxon>Fungi</taxon>
        <taxon>Dikarya</taxon>
        <taxon>Basidiomycota</taxon>
        <taxon>Agaricomycotina</taxon>
        <taxon>Agaricomycetes</taxon>
        <taxon>Agaricomycetidae</taxon>
        <taxon>Agaricales</taxon>
        <taxon>Marasmiineae</taxon>
        <taxon>Omphalotaceae</taxon>
        <taxon>Gymnopus</taxon>
    </lineage>
</organism>
<evidence type="ECO:0000313" key="3">
    <source>
        <dbReference type="Proteomes" id="UP000799118"/>
    </source>
</evidence>
<feature type="compositionally biased region" description="Polar residues" evidence="1">
    <location>
        <begin position="213"/>
        <end position="231"/>
    </location>
</feature>
<dbReference type="EMBL" id="ML769437">
    <property type="protein sequence ID" value="KAE9402207.1"/>
    <property type="molecule type" value="Genomic_DNA"/>
</dbReference>
<evidence type="ECO:0000313" key="2">
    <source>
        <dbReference type="EMBL" id="KAE9402207.1"/>
    </source>
</evidence>
<feature type="region of interest" description="Disordered" evidence="1">
    <location>
        <begin position="127"/>
        <end position="147"/>
    </location>
</feature>
<keyword evidence="3" id="KW-1185">Reference proteome</keyword>